<dbReference type="Gene3D" id="3.30.420.10">
    <property type="entry name" value="Ribonuclease H-like superfamily/Ribonuclease H"/>
    <property type="match status" value="1"/>
</dbReference>
<dbReference type="InterPro" id="IPR012337">
    <property type="entry name" value="RNaseH-like_sf"/>
</dbReference>
<feature type="non-terminal residue" evidence="2">
    <location>
        <position position="115"/>
    </location>
</feature>
<dbReference type="RefSeq" id="XP_067917410.1">
    <property type="nucleotide sequence ID" value="XM_068070614.1"/>
</dbReference>
<dbReference type="EMBL" id="MIGC01007636">
    <property type="protein sequence ID" value="PHJ15678.1"/>
    <property type="molecule type" value="Genomic_DNA"/>
</dbReference>
<dbReference type="PANTHER" id="PTHR35046:SF9">
    <property type="entry name" value="RNA-DIRECTED DNA POLYMERASE"/>
    <property type="match status" value="1"/>
</dbReference>
<dbReference type="InterPro" id="IPR036397">
    <property type="entry name" value="RNaseH_sf"/>
</dbReference>
<keyword evidence="3" id="KW-1185">Reference proteome</keyword>
<dbReference type="GO" id="GO:0003676">
    <property type="term" value="F:nucleic acid binding"/>
    <property type="evidence" value="ECO:0007669"/>
    <property type="project" value="InterPro"/>
</dbReference>
<protein>
    <submittedName>
        <fullName evidence="2">Gag-pol polyprotein</fullName>
    </submittedName>
</protein>
<evidence type="ECO:0000313" key="2">
    <source>
        <dbReference type="EMBL" id="PHJ15678.1"/>
    </source>
</evidence>
<proteinExistence type="predicted"/>
<organism evidence="2 3">
    <name type="scientific">Cystoisospora suis</name>
    <dbReference type="NCBI Taxonomy" id="483139"/>
    <lineage>
        <taxon>Eukaryota</taxon>
        <taxon>Sar</taxon>
        <taxon>Alveolata</taxon>
        <taxon>Apicomplexa</taxon>
        <taxon>Conoidasida</taxon>
        <taxon>Coccidia</taxon>
        <taxon>Eucoccidiorida</taxon>
        <taxon>Eimeriorina</taxon>
        <taxon>Sarcocystidae</taxon>
        <taxon>Cystoisospora</taxon>
    </lineage>
</organism>
<dbReference type="PROSITE" id="PS50994">
    <property type="entry name" value="INTEGRASE"/>
    <property type="match status" value="1"/>
</dbReference>
<gene>
    <name evidence="2" type="ORF">CSUI_010511</name>
</gene>
<dbReference type="GeneID" id="94433825"/>
<dbReference type="SUPFAM" id="SSF53098">
    <property type="entry name" value="Ribonuclease H-like"/>
    <property type="match status" value="1"/>
</dbReference>
<dbReference type="InterPro" id="IPR001584">
    <property type="entry name" value="Integrase_cat-core"/>
</dbReference>
<accession>A0A2C6KG72</accession>
<sequence length="115" mass="12680">MDADIETYVKSCVQCARGKSSHLESGGLLQPLPIPSLPWEEISIDLIVGLPVTEEGWDAILTIVCRLTKMAHFIPTTQTASAEDIARLILREVIRLHGVPKAILSDRDTRFTGEL</sequence>
<feature type="domain" description="Integrase catalytic" evidence="1">
    <location>
        <begin position="34"/>
        <end position="115"/>
    </location>
</feature>
<dbReference type="AlphaFoldDB" id="A0A2C6KG72"/>
<name>A0A2C6KG72_9APIC</name>
<evidence type="ECO:0000259" key="1">
    <source>
        <dbReference type="PROSITE" id="PS50994"/>
    </source>
</evidence>
<dbReference type="VEuPathDB" id="ToxoDB:CSUI_010511"/>
<dbReference type="Proteomes" id="UP000221165">
    <property type="component" value="Unassembled WGS sequence"/>
</dbReference>
<dbReference type="OrthoDB" id="2013610at2759"/>
<dbReference type="GO" id="GO:0015074">
    <property type="term" value="P:DNA integration"/>
    <property type="evidence" value="ECO:0007669"/>
    <property type="project" value="InterPro"/>
</dbReference>
<reference evidence="2 3" key="1">
    <citation type="journal article" date="2017" name="Int. J. Parasitol.">
        <title>The genome of the protozoan parasite Cystoisospora suis and a reverse vaccinology approach to identify vaccine candidates.</title>
        <authorList>
            <person name="Palmieri N."/>
            <person name="Shrestha A."/>
            <person name="Ruttkowski B."/>
            <person name="Beck T."/>
            <person name="Vogl C."/>
            <person name="Tomley F."/>
            <person name="Blake D.P."/>
            <person name="Joachim A."/>
        </authorList>
    </citation>
    <scope>NUCLEOTIDE SEQUENCE [LARGE SCALE GENOMIC DNA]</scope>
    <source>
        <strain evidence="2 3">Wien I</strain>
    </source>
</reference>
<evidence type="ECO:0000313" key="3">
    <source>
        <dbReference type="Proteomes" id="UP000221165"/>
    </source>
</evidence>
<dbReference type="PANTHER" id="PTHR35046">
    <property type="entry name" value="ZINC KNUCKLE (CCHC-TYPE) FAMILY PROTEIN"/>
    <property type="match status" value="1"/>
</dbReference>
<comment type="caution">
    <text evidence="2">The sequence shown here is derived from an EMBL/GenBank/DDBJ whole genome shotgun (WGS) entry which is preliminary data.</text>
</comment>